<dbReference type="GO" id="GO:0006631">
    <property type="term" value="P:fatty acid metabolic process"/>
    <property type="evidence" value="ECO:0007669"/>
    <property type="project" value="UniProtKB-KW"/>
</dbReference>
<dbReference type="PROSITE" id="PS50075">
    <property type="entry name" value="CARRIER"/>
    <property type="match status" value="2"/>
</dbReference>
<evidence type="ECO:0000256" key="9">
    <source>
        <dbReference type="SAM" id="MobiDB-lite"/>
    </source>
</evidence>
<evidence type="ECO:0000256" key="2">
    <source>
        <dbReference type="ARBA" id="ARBA00006432"/>
    </source>
</evidence>
<keyword evidence="5" id="KW-0677">Repeat</keyword>
<keyword evidence="12" id="KW-1185">Reference proteome</keyword>
<dbReference type="InterPro" id="IPR029063">
    <property type="entry name" value="SAM-dependent_MTases_sf"/>
</dbReference>
<comment type="similarity">
    <text evidence="2">Belongs to the ATP-dependent AMP-binding enzyme family.</text>
</comment>
<accession>A0A1I0V737</accession>
<dbReference type="InterPro" id="IPR000318">
    <property type="entry name" value="Nase_comp1_CS"/>
</dbReference>
<dbReference type="SUPFAM" id="SSF53335">
    <property type="entry name" value="S-adenosyl-L-methionine-dependent methyltransferases"/>
    <property type="match status" value="1"/>
</dbReference>
<dbReference type="Pfam" id="PF13193">
    <property type="entry name" value="AMP-binding_C"/>
    <property type="match status" value="1"/>
</dbReference>
<dbReference type="GO" id="GO:0031177">
    <property type="term" value="F:phosphopantetheine binding"/>
    <property type="evidence" value="ECO:0007669"/>
    <property type="project" value="InterPro"/>
</dbReference>
<sequence>MPQREFRTFNDVLIDHARRSPEALAYSFLGDGERETARLTYGELEQRARAIAERLRDAGVTGEPVLLLYPPGLDYVTGFLGCLYAGAVAVPLYPPDPARVSRTLPRLAAVVADSRARVALTTSAIENLIEAHLPAAAELRELRWLATDVGERATGAPGDLVLPGQDLAYLQYTSGSTGNPKGVMVGHRNLLDNCAAIAKAWQVDEHSRMVSWLPLFHDMGLIAGMLLPLYLGFPVQLMSPVEFVRKPVRWLRAIDDFGATISGAPNFAFDLCVNKVSDADRDTLDLSRWRTAFNAAEPVRAATLRRFTSAFSWSGFRRETFYPSYGLAEATLIVSAGKPAPAARIMRVDAEQLSEGRLVAADEKSGSVRELVSCGTAVDSGEMAIVDPATREVRADGEIGEVWVRGPAVAHGYRDHPAETEAVFGAYTGTGQGPYLRTGDLGFLRDGELYLAARHKDLIIIRGRNYFPQDIEQAAERSDPLLRPGCVAAFASEDDERVVILQEVREEAEPERYAEAIRAIRLAVAEQCDVQPDEVALVARAELFKTSSGKIQRRLCRSRYDADALRVLASSVQDSGSPGGTESGSPDLGPRSVPEWLAEHHPRLAAEPDVPLVVLGLDSLRSVELAHDLETRFGVPVDQSVLLDGLTANGLADLLAGAEDKPETATVERTERTGRHGLSPGQRALWFLHRLAPESPAYNQIFAATVRSPLDVAALRTALGQLVRRHPILRTTYGERDGSPFQQVHADLPVELLHVDATDWTEAQVRSRLHDEVHRPFDLTRGPVLRTAVLGRPSGESVLLLCVQHIALDFWSLGILVDELATCYSAAVTGTSAELGPEPAGYLEHAARSSETASTDETHWAYWSRVLEDTPAVLDLPVARRRPPVFGNRGAAHTFTIGPGLSARAHEFARSEGVTLYTLLLAVFQTLLHRYSGQDDVLVGSPTSGRSEARFAETLGYFVNMIPLRADFSAAPTLRELLVSSRRNVLDGLAHQSLPFSELVDRLGVQRDASRSPLFDVAFLLQKSHRPDADQLVRFALGEPGARLRIGGLELESLGVEQDLARFDLELWIAQEGDELLGSLRYRTDLFTPEVAGQLMEHFEVLLDRALAAPDLPLDELPLLTAAQHQRMVHDWNDTATPYSDSTCLHELFEARVDSAPDAPAVVSERGVLTYADVETAANQIANRLLAEGAGRAEMVGVVLERGPEMVPALLGVLKAGCTYVPVEPDNPLPRTTETFTRLGVHRVLTNAAHARRLGELTGVTHVLAVDEPVSAPRHRPARRGDPADLAYVILTSGSTGVPKGVAVTHRPVVNTIEWVNGRYSVDADDRILFVTSLCFDLSVYDVFGMLATGGSIRVASSAELADPQRLLELLRHGGITFWDSAPAALTRLLPLLDAGDGAEPASALRLVFLSGDWIPVTMPGRITAAFPNAAVIGLGGATEAAIWSNFHEIVDVDPEWPSIPYGRPIQNARYYVLDRTGNPCPVGVPGELFIGGDCLASGYAGDPELSAEKFVPDPFGLRDDAKMYRTGDRARFTEDGTIEFLGRVDTMVKVRGYRIEPGEIESALARHPRVRDAAVVARGGRGEQRLVAYVTPAAGDQTGQLVGEWEQVFDDVYGRDVSGADPTFNTAGWIDGHTGLPFSDAEMREWVDDTVGRIQERVGTGATVLEIGCGTGLLLARVAPECAAYVGLDVSARALAHVRERVVPAVAGLTEVVELHQLAADELRRLAGRRFDLVVLNSVVQYFPDADYLARVLAEAATLLAPGGSIFIGDVRNLALERELRLSAQLHRAGQDGEQPPLGRLAELAAVESQRERELLVHPDLFAELCGRTAELQAATVLVKHGRHHNELNTFRYDVVLSTSDSPANAEVTAQWTGADLPGLAEDISAGAERKVSAVRITDIADARLVPVTALRELIDSGAAADSGSTAADLPAVAPAVDPAAVQRLPDLLPGGPSEWTVRACWPLSGTAGRFDLLAVRRGAAHPARRVEPTGRPWRDFTNVPVRPGKAGALVAMLREHLRSLVPEYMVPATIVVLPGGLPVTANGKLDRGALPEPDEPRAAVTTEFTAPRNPKEEVLAEIWCDVLGIERIGVHDRFFELGGDSILSIQVVSRAAQRGIRLAPRDLFQHQTVAELAAAAGSSAPAGPAGGDIVLAGDGEVPLTPAQHWFFDLGLSDPGHFNQSFLFAVRGEPLDTDRVERAVLATFGGHDALRMRFRHEAGTGWRQCLRDVEAVVVSRVDADHGAQSGRTWLDKIADEQNARLDLERGPLARVVLVHGPAGCDRLLITLHHLVVDGVSWWTLVDDLATEYSRLERGEPETEDTATGTAFAHWARALRQRAEADELRKQIPGWRRVLGAVPDALPRDIEADAGTGVEADACTVTRELTAEETDELLLRAGAAYRTHTDELLLAALVAAVHEWAGSTSVRVDLEGHGRDVLPELDVSRTVGWFTTFTPLLLDIGGLDADDPGRLLTAVKEQRRAVPGGPADFGLLRYPPSAAAAPGLDDLPAAEIGFNYLGRLDRIGGDRFRLVPGTGGAWRGQANRRPYLLEVNCQVVGGRFEVQFTHSESIHRHETVAGLADGFAHALRRLVAHCTAPGAGEYTPSDFPLAGLDQQSLAAVLGQFGGASKQAEGTDQ</sequence>
<dbReference type="InterPro" id="IPR001242">
    <property type="entry name" value="Condensation_dom"/>
</dbReference>
<evidence type="ECO:0000256" key="6">
    <source>
        <dbReference type="ARBA" id="ARBA00022832"/>
    </source>
</evidence>
<keyword evidence="6" id="KW-0276">Fatty acid metabolism</keyword>
<evidence type="ECO:0000256" key="3">
    <source>
        <dbReference type="ARBA" id="ARBA00022450"/>
    </source>
</evidence>
<dbReference type="Pfam" id="PF00501">
    <property type="entry name" value="AMP-binding"/>
    <property type="match status" value="2"/>
</dbReference>
<evidence type="ECO:0000256" key="1">
    <source>
        <dbReference type="ARBA" id="ARBA00001957"/>
    </source>
</evidence>
<dbReference type="FunFam" id="3.40.50.12780:FF:000013">
    <property type="entry name" value="Long-chain-fatty-acid--AMP ligase FadD32"/>
    <property type="match status" value="1"/>
</dbReference>
<keyword evidence="4" id="KW-0597">Phosphoprotein</keyword>
<feature type="domain" description="Carrier" evidence="10">
    <location>
        <begin position="583"/>
        <end position="659"/>
    </location>
</feature>
<dbReference type="InterPro" id="IPR009081">
    <property type="entry name" value="PP-bd_ACP"/>
</dbReference>
<dbReference type="Gene3D" id="3.30.300.30">
    <property type="match status" value="3"/>
</dbReference>
<dbReference type="Pfam" id="PF08242">
    <property type="entry name" value="Methyltransf_12"/>
    <property type="match status" value="1"/>
</dbReference>
<evidence type="ECO:0000256" key="8">
    <source>
        <dbReference type="ARBA" id="ARBA00023194"/>
    </source>
</evidence>
<dbReference type="InterPro" id="IPR010060">
    <property type="entry name" value="NRPS_synth"/>
</dbReference>
<evidence type="ECO:0000256" key="7">
    <source>
        <dbReference type="ARBA" id="ARBA00023098"/>
    </source>
</evidence>
<dbReference type="EMBL" id="FOKG01000001">
    <property type="protein sequence ID" value="SFA72088.1"/>
    <property type="molecule type" value="Genomic_DNA"/>
</dbReference>
<dbReference type="SMART" id="SM00823">
    <property type="entry name" value="PKS_PP"/>
    <property type="match status" value="2"/>
</dbReference>
<dbReference type="InterPro" id="IPR045851">
    <property type="entry name" value="AMP-bd_C_sf"/>
</dbReference>
<dbReference type="SUPFAM" id="SSF47336">
    <property type="entry name" value="ACP-like"/>
    <property type="match status" value="2"/>
</dbReference>
<dbReference type="InterPro" id="IPR013217">
    <property type="entry name" value="Methyltransf_12"/>
</dbReference>
<keyword evidence="7" id="KW-0443">Lipid metabolism</keyword>
<dbReference type="FunFam" id="3.40.50.12780:FF:000012">
    <property type="entry name" value="Non-ribosomal peptide synthetase"/>
    <property type="match status" value="1"/>
</dbReference>
<dbReference type="CDD" id="cd19534">
    <property type="entry name" value="E_NRPS"/>
    <property type="match status" value="1"/>
</dbReference>
<dbReference type="InterPro" id="IPR006162">
    <property type="entry name" value="Ppantetheine_attach_site"/>
</dbReference>
<dbReference type="GO" id="GO:0071766">
    <property type="term" value="P:Actinobacterium-type cell wall biogenesis"/>
    <property type="evidence" value="ECO:0007669"/>
    <property type="project" value="UniProtKB-ARBA"/>
</dbReference>
<dbReference type="Pfam" id="PF23024">
    <property type="entry name" value="AMP-dom_DIP2-like"/>
    <property type="match status" value="1"/>
</dbReference>
<dbReference type="SUPFAM" id="SSF56801">
    <property type="entry name" value="Acetyl-CoA synthetase-like"/>
    <property type="match status" value="2"/>
</dbReference>
<evidence type="ECO:0000259" key="10">
    <source>
        <dbReference type="PROSITE" id="PS50075"/>
    </source>
</evidence>
<dbReference type="InterPro" id="IPR036736">
    <property type="entry name" value="ACP-like_sf"/>
</dbReference>
<evidence type="ECO:0000313" key="12">
    <source>
        <dbReference type="Proteomes" id="UP000243799"/>
    </source>
</evidence>
<dbReference type="InterPro" id="IPR040097">
    <property type="entry name" value="FAAL/FAAC"/>
</dbReference>
<name>A0A1I0V737_9PSEU</name>
<dbReference type="STRING" id="490629.SAMN05216266_10145"/>
<feature type="region of interest" description="Disordered" evidence="9">
    <location>
        <begin position="571"/>
        <end position="594"/>
    </location>
</feature>
<dbReference type="PROSITE" id="PS00455">
    <property type="entry name" value="AMP_BINDING"/>
    <property type="match status" value="2"/>
</dbReference>
<dbReference type="NCBIfam" id="TIGR01720">
    <property type="entry name" value="NRPS-para261"/>
    <property type="match status" value="1"/>
</dbReference>
<dbReference type="FunFam" id="1.10.1200.10:FF:000005">
    <property type="entry name" value="Nonribosomal peptide synthetase 1"/>
    <property type="match status" value="1"/>
</dbReference>
<evidence type="ECO:0000313" key="11">
    <source>
        <dbReference type="EMBL" id="SFA72088.1"/>
    </source>
</evidence>
<feature type="domain" description="Carrier" evidence="10">
    <location>
        <begin position="2068"/>
        <end position="2142"/>
    </location>
</feature>
<dbReference type="Pfam" id="PF00668">
    <property type="entry name" value="Condensation"/>
    <property type="match status" value="2"/>
</dbReference>
<dbReference type="GO" id="GO:0043041">
    <property type="term" value="P:amino acid activation for nonribosomal peptide biosynthetic process"/>
    <property type="evidence" value="ECO:0007669"/>
    <property type="project" value="TreeGrafter"/>
</dbReference>
<comment type="cofactor">
    <cofactor evidence="1">
        <name>pantetheine 4'-phosphate</name>
        <dbReference type="ChEBI" id="CHEBI:47942"/>
    </cofactor>
</comment>
<dbReference type="PROSITE" id="PS00012">
    <property type="entry name" value="PHOSPHOPANTETHEINE"/>
    <property type="match status" value="1"/>
</dbReference>
<dbReference type="InterPro" id="IPR025110">
    <property type="entry name" value="AMP-bd_C"/>
</dbReference>
<dbReference type="PANTHER" id="PTHR45527">
    <property type="entry name" value="NONRIBOSOMAL PEPTIDE SYNTHETASE"/>
    <property type="match status" value="1"/>
</dbReference>
<dbReference type="Pfam" id="PF00550">
    <property type="entry name" value="PP-binding"/>
    <property type="match status" value="2"/>
</dbReference>
<dbReference type="Gene3D" id="3.30.559.10">
    <property type="entry name" value="Chloramphenicol acetyltransferase-like domain"/>
    <property type="match status" value="2"/>
</dbReference>
<dbReference type="CDD" id="cd02440">
    <property type="entry name" value="AdoMet_MTases"/>
    <property type="match status" value="1"/>
</dbReference>
<dbReference type="InterPro" id="IPR000873">
    <property type="entry name" value="AMP-dep_synth/lig_dom"/>
</dbReference>
<dbReference type="PANTHER" id="PTHR45527:SF1">
    <property type="entry name" value="FATTY ACID SYNTHASE"/>
    <property type="match status" value="1"/>
</dbReference>
<proteinExistence type="inferred from homology"/>
<organism evidence="11 12">
    <name type="scientific">Amycolatopsis marina</name>
    <dbReference type="NCBI Taxonomy" id="490629"/>
    <lineage>
        <taxon>Bacteria</taxon>
        <taxon>Bacillati</taxon>
        <taxon>Actinomycetota</taxon>
        <taxon>Actinomycetes</taxon>
        <taxon>Pseudonocardiales</taxon>
        <taxon>Pseudonocardiaceae</taxon>
        <taxon>Amycolatopsis</taxon>
    </lineage>
</organism>
<dbReference type="InterPro" id="IPR010071">
    <property type="entry name" value="AA_adenyl_dom"/>
</dbReference>
<dbReference type="Gene3D" id="3.40.50.980">
    <property type="match status" value="2"/>
</dbReference>
<dbReference type="GO" id="GO:0016163">
    <property type="term" value="F:nitrogenase activity"/>
    <property type="evidence" value="ECO:0007669"/>
    <property type="project" value="InterPro"/>
</dbReference>
<dbReference type="InterPro" id="IPR020845">
    <property type="entry name" value="AMP-binding_CS"/>
</dbReference>
<dbReference type="Gene3D" id="1.10.1200.10">
    <property type="entry name" value="ACP-like"/>
    <property type="match status" value="2"/>
</dbReference>
<dbReference type="InterPro" id="IPR020806">
    <property type="entry name" value="PKS_PP-bd"/>
</dbReference>
<dbReference type="Gene3D" id="3.40.50.12780">
    <property type="entry name" value="N-terminal domain of ligase-like"/>
    <property type="match status" value="1"/>
</dbReference>
<dbReference type="NCBIfam" id="TIGR01733">
    <property type="entry name" value="AA-adenyl-dom"/>
    <property type="match status" value="1"/>
</dbReference>
<dbReference type="InterPro" id="IPR042099">
    <property type="entry name" value="ANL_N_sf"/>
</dbReference>
<dbReference type="Gene3D" id="3.40.50.150">
    <property type="entry name" value="Vaccinia Virus protein VP39"/>
    <property type="match status" value="1"/>
</dbReference>
<keyword evidence="8" id="KW-0045">Antibiotic biosynthesis</keyword>
<dbReference type="GO" id="GO:0017000">
    <property type="term" value="P:antibiotic biosynthetic process"/>
    <property type="evidence" value="ECO:0007669"/>
    <property type="project" value="UniProtKB-KW"/>
</dbReference>
<dbReference type="OrthoDB" id="3671040at2"/>
<dbReference type="GO" id="GO:0008610">
    <property type="term" value="P:lipid biosynthetic process"/>
    <property type="evidence" value="ECO:0007669"/>
    <property type="project" value="InterPro"/>
</dbReference>
<evidence type="ECO:0000256" key="4">
    <source>
        <dbReference type="ARBA" id="ARBA00022553"/>
    </source>
</evidence>
<dbReference type="GO" id="GO:0005737">
    <property type="term" value="C:cytoplasm"/>
    <property type="evidence" value="ECO:0007669"/>
    <property type="project" value="TreeGrafter"/>
</dbReference>
<dbReference type="GO" id="GO:0009403">
    <property type="term" value="P:toxin biosynthetic process"/>
    <property type="evidence" value="ECO:0007669"/>
    <property type="project" value="UniProtKB-ARBA"/>
</dbReference>
<dbReference type="InterPro" id="IPR023213">
    <property type="entry name" value="CAT-like_dom_sf"/>
</dbReference>
<keyword evidence="3" id="KW-0596">Phosphopantetheine</keyword>
<reference evidence="12" key="1">
    <citation type="submission" date="2016-10" db="EMBL/GenBank/DDBJ databases">
        <authorList>
            <person name="Varghese N."/>
            <person name="Submissions S."/>
        </authorList>
    </citation>
    <scope>NUCLEOTIDE SEQUENCE [LARGE SCALE GENOMIC DNA]</scope>
    <source>
        <strain evidence="12">CGMCC 4.3568</strain>
    </source>
</reference>
<dbReference type="Gene3D" id="2.30.38.10">
    <property type="entry name" value="Luciferase, Domain 3"/>
    <property type="match status" value="1"/>
</dbReference>
<evidence type="ECO:0000256" key="5">
    <source>
        <dbReference type="ARBA" id="ARBA00022737"/>
    </source>
</evidence>
<dbReference type="Proteomes" id="UP000243799">
    <property type="component" value="Unassembled WGS sequence"/>
</dbReference>
<gene>
    <name evidence="11" type="ORF">SAMN05216266_10145</name>
</gene>
<dbReference type="CDD" id="cd05931">
    <property type="entry name" value="FAAL"/>
    <property type="match status" value="1"/>
</dbReference>
<dbReference type="PROSITE" id="PS00699">
    <property type="entry name" value="NITROGENASE_1_1"/>
    <property type="match status" value="1"/>
</dbReference>
<dbReference type="CDD" id="cd19531">
    <property type="entry name" value="LCL_NRPS-like"/>
    <property type="match status" value="1"/>
</dbReference>
<dbReference type="Gene3D" id="3.30.559.30">
    <property type="entry name" value="Nonribosomal peptide synthetase, condensation domain"/>
    <property type="match status" value="2"/>
</dbReference>
<protein>
    <submittedName>
        <fullName evidence="11">Non-ribosomal peptide synthase domain TIGR01720/amino acid adenylation domain-containing protein</fullName>
    </submittedName>
</protein>
<dbReference type="SUPFAM" id="SSF52777">
    <property type="entry name" value="CoA-dependent acyltransferases"/>
    <property type="match status" value="4"/>
</dbReference>